<dbReference type="SMART" id="SM00347">
    <property type="entry name" value="HTH_MARR"/>
    <property type="match status" value="1"/>
</dbReference>
<reference evidence="3" key="1">
    <citation type="submission" date="2018-04" db="EMBL/GenBank/DDBJ databases">
        <authorList>
            <person name="Liu S."/>
            <person name="Wang Z."/>
            <person name="Li J."/>
        </authorList>
    </citation>
    <scope>NUCLEOTIDE SEQUENCE [LARGE SCALE GENOMIC DNA]</scope>
    <source>
        <strain evidence="3">S1194</strain>
    </source>
</reference>
<dbReference type="Pfam" id="PF01047">
    <property type="entry name" value="MarR"/>
    <property type="match status" value="1"/>
</dbReference>
<dbReference type="InterPro" id="IPR000835">
    <property type="entry name" value="HTH_MarR-typ"/>
</dbReference>
<dbReference type="AlphaFoldDB" id="A0A2U1T2I9"/>
<dbReference type="GO" id="GO:0003700">
    <property type="term" value="F:DNA-binding transcription factor activity"/>
    <property type="evidence" value="ECO:0007669"/>
    <property type="project" value="InterPro"/>
</dbReference>
<dbReference type="PROSITE" id="PS50995">
    <property type="entry name" value="HTH_MARR_2"/>
    <property type="match status" value="1"/>
</dbReference>
<evidence type="ECO:0000313" key="3">
    <source>
        <dbReference type="Proteomes" id="UP000244978"/>
    </source>
</evidence>
<dbReference type="InterPro" id="IPR039422">
    <property type="entry name" value="MarR/SlyA-like"/>
</dbReference>
<dbReference type="OrthoDB" id="3174724at2"/>
<organism evidence="2 3">
    <name type="scientific">Homoserinimonas hongtaonis</name>
    <dbReference type="NCBI Taxonomy" id="2079791"/>
    <lineage>
        <taxon>Bacteria</taxon>
        <taxon>Bacillati</taxon>
        <taxon>Actinomycetota</taxon>
        <taxon>Actinomycetes</taxon>
        <taxon>Micrococcales</taxon>
        <taxon>Microbacteriaceae</taxon>
        <taxon>Homoserinimonas</taxon>
    </lineage>
</organism>
<evidence type="ECO:0000259" key="1">
    <source>
        <dbReference type="PROSITE" id="PS50995"/>
    </source>
</evidence>
<dbReference type="Proteomes" id="UP000244978">
    <property type="component" value="Unassembled WGS sequence"/>
</dbReference>
<dbReference type="Gene3D" id="1.10.10.10">
    <property type="entry name" value="Winged helix-like DNA-binding domain superfamily/Winged helix DNA-binding domain"/>
    <property type="match status" value="1"/>
</dbReference>
<keyword evidence="3" id="KW-1185">Reference proteome</keyword>
<comment type="caution">
    <text evidence="2">The sequence shown here is derived from an EMBL/GenBank/DDBJ whole genome shotgun (WGS) entry which is preliminary data.</text>
</comment>
<proteinExistence type="predicted"/>
<dbReference type="EMBL" id="QEEX01000001">
    <property type="protein sequence ID" value="PWB98101.1"/>
    <property type="molecule type" value="Genomic_DNA"/>
</dbReference>
<dbReference type="PANTHER" id="PTHR33164:SF95">
    <property type="entry name" value="TRANSCRIPTIONAL REGULATOR"/>
    <property type="match status" value="1"/>
</dbReference>
<protein>
    <submittedName>
        <fullName evidence="2">MarR family transcriptional regulator</fullName>
    </submittedName>
</protein>
<dbReference type="RefSeq" id="WP_108514882.1">
    <property type="nucleotide sequence ID" value="NZ_CP026951.1"/>
</dbReference>
<dbReference type="GO" id="GO:0006950">
    <property type="term" value="P:response to stress"/>
    <property type="evidence" value="ECO:0007669"/>
    <property type="project" value="TreeGrafter"/>
</dbReference>
<dbReference type="PRINTS" id="PR00598">
    <property type="entry name" value="HTHMARR"/>
</dbReference>
<dbReference type="SUPFAM" id="SSF46785">
    <property type="entry name" value="Winged helix' DNA-binding domain"/>
    <property type="match status" value="1"/>
</dbReference>
<gene>
    <name evidence="2" type="ORF">DF220_09880</name>
</gene>
<sequence>MLPSELSRYTGYLVRRAQQAHAALWLRAGESEVTSVQFGVLSLLDSNPSIDQRSLGDLLQLDRSTIADVVLRLESRGYIERVRDAVDRRRKILTLTEQGREELRALLPHAENINAALVAGLNPADQHELNRLLRLLIASHSDFDDEDAVRGDSDAPDATR</sequence>
<dbReference type="InterPro" id="IPR036390">
    <property type="entry name" value="WH_DNA-bd_sf"/>
</dbReference>
<feature type="domain" description="HTH marR-type" evidence="1">
    <location>
        <begin position="1"/>
        <end position="138"/>
    </location>
</feature>
<name>A0A2U1T2I9_9MICO</name>
<dbReference type="InterPro" id="IPR036388">
    <property type="entry name" value="WH-like_DNA-bd_sf"/>
</dbReference>
<accession>A0A2U1T2I9</accession>
<dbReference type="KEGG" id="salc:C2138_01195"/>
<evidence type="ECO:0000313" key="2">
    <source>
        <dbReference type="EMBL" id="PWB98101.1"/>
    </source>
</evidence>
<dbReference type="PANTHER" id="PTHR33164">
    <property type="entry name" value="TRANSCRIPTIONAL REGULATOR, MARR FAMILY"/>
    <property type="match status" value="1"/>
</dbReference>